<dbReference type="Proteomes" id="UP000183077">
    <property type="component" value="Unassembled WGS sequence"/>
</dbReference>
<evidence type="ECO:0000313" key="2">
    <source>
        <dbReference type="Proteomes" id="UP000183077"/>
    </source>
</evidence>
<accession>A0A1H6YKA5</accession>
<dbReference type="AlphaFoldDB" id="A0A1H6YKA5"/>
<proteinExistence type="predicted"/>
<gene>
    <name evidence="1" type="ORF">SAMN04488018_12930</name>
</gene>
<protein>
    <submittedName>
        <fullName evidence="1">Uncharacterized protein</fullName>
    </submittedName>
</protein>
<organism evidence="1 2">
    <name type="scientific">Myroides marinus</name>
    <dbReference type="NCBI Taxonomy" id="703342"/>
    <lineage>
        <taxon>Bacteria</taxon>
        <taxon>Pseudomonadati</taxon>
        <taxon>Bacteroidota</taxon>
        <taxon>Flavobacteriia</taxon>
        <taxon>Flavobacteriales</taxon>
        <taxon>Flavobacteriaceae</taxon>
        <taxon>Myroides</taxon>
    </lineage>
</organism>
<dbReference type="EMBL" id="FNYS01000029">
    <property type="protein sequence ID" value="SEJ37642.1"/>
    <property type="molecule type" value="Genomic_DNA"/>
</dbReference>
<sequence length="72" mass="7840">MLYGTLAEAGLGSLVKHGEYKKVANQASNNTSVFEKKAVELSSRKSPNEKLIKNAKSFKKLDASDQAINKTI</sequence>
<evidence type="ECO:0000313" key="1">
    <source>
        <dbReference type="EMBL" id="SEJ37642.1"/>
    </source>
</evidence>
<reference evidence="1 2" key="1">
    <citation type="submission" date="2016-10" db="EMBL/GenBank/DDBJ databases">
        <authorList>
            <person name="de Groot N.N."/>
        </authorList>
    </citation>
    <scope>NUCLEOTIDE SEQUENCE [LARGE SCALE GENOMIC DNA]</scope>
    <source>
        <strain evidence="1 2">DSM 23048</strain>
    </source>
</reference>
<name>A0A1H6YKA5_9FLAO</name>